<keyword evidence="4" id="KW-0997">Cell inner membrane</keyword>
<feature type="transmembrane region" description="Helical" evidence="8">
    <location>
        <begin position="369"/>
        <end position="393"/>
    </location>
</feature>
<dbReference type="AlphaFoldDB" id="W0HQU3"/>
<dbReference type="HAMAP" id="MF_01545">
    <property type="entry name" value="AaeB"/>
    <property type="match status" value="1"/>
</dbReference>
<comment type="similarity">
    <text evidence="8">Belongs to the aromatic acid exporter ArAE (TC 2.A.85) family.</text>
</comment>
<feature type="transmembrane region" description="Helical" evidence="8">
    <location>
        <begin position="148"/>
        <end position="166"/>
    </location>
</feature>
<comment type="subcellular location">
    <subcellularLocation>
        <location evidence="1 8">Cell membrane</location>
        <topology evidence="1 8">Multi-pass membrane protein</topology>
    </subcellularLocation>
</comment>
<dbReference type="HOGENOM" id="CLU_027647_0_0_6"/>
<feature type="transmembrane region" description="Helical" evidence="8">
    <location>
        <begin position="36"/>
        <end position="54"/>
    </location>
</feature>
<feature type="transmembrane region" description="Helical" evidence="8">
    <location>
        <begin position="405"/>
        <end position="423"/>
    </location>
</feature>
<dbReference type="PATRIC" id="fig|2342.5.peg.4058"/>
<feature type="transmembrane region" description="Helical" evidence="8">
    <location>
        <begin position="429"/>
        <end position="447"/>
    </location>
</feature>
<dbReference type="GO" id="GO:0046942">
    <property type="term" value="P:carboxylic acid transport"/>
    <property type="evidence" value="ECO:0007669"/>
    <property type="project" value="InterPro"/>
</dbReference>
<dbReference type="InterPro" id="IPR023706">
    <property type="entry name" value="PHBA_efflux_pump_AaeB"/>
</dbReference>
<accession>W0HQU3</accession>
<dbReference type="PANTHER" id="PTHR30509">
    <property type="entry name" value="P-HYDROXYBENZOIC ACID EFFLUX PUMP SUBUNIT-RELATED"/>
    <property type="match status" value="1"/>
</dbReference>
<evidence type="ECO:0000256" key="3">
    <source>
        <dbReference type="ARBA" id="ARBA00022475"/>
    </source>
</evidence>
<organism evidence="9 10">
    <name type="scientific">Candidatus Sodalis pierantonii str. SOPE</name>
    <dbReference type="NCBI Taxonomy" id="2342"/>
    <lineage>
        <taxon>Bacteria</taxon>
        <taxon>Pseudomonadati</taxon>
        <taxon>Pseudomonadota</taxon>
        <taxon>Gammaproteobacteria</taxon>
        <taxon>Enterobacterales</taxon>
        <taxon>Bruguierivoracaceae</taxon>
        <taxon>Sodalis</taxon>
    </lineage>
</organism>
<feature type="transmembrane region" description="Helical" evidence="8">
    <location>
        <begin position="66"/>
        <end position="85"/>
    </location>
</feature>
<comment type="caution">
    <text evidence="8">Lacks conserved residue(s) required for the propagation of feature annotation.</text>
</comment>
<dbReference type="NCBIfam" id="NF007916">
    <property type="entry name" value="PRK10631.1"/>
    <property type="match status" value="1"/>
</dbReference>
<evidence type="ECO:0000256" key="7">
    <source>
        <dbReference type="ARBA" id="ARBA00023136"/>
    </source>
</evidence>
<name>W0HQU3_9GAMM</name>
<dbReference type="GO" id="GO:0022857">
    <property type="term" value="F:transmembrane transporter activity"/>
    <property type="evidence" value="ECO:0007669"/>
    <property type="project" value="UniProtKB-UniRule"/>
</dbReference>
<dbReference type="Pfam" id="PF04632">
    <property type="entry name" value="FUSC"/>
    <property type="match status" value="1"/>
</dbReference>
<feature type="transmembrane region" description="Helical" evidence="8">
    <location>
        <begin position="91"/>
        <end position="111"/>
    </location>
</feature>
<evidence type="ECO:0000256" key="5">
    <source>
        <dbReference type="ARBA" id="ARBA00022692"/>
    </source>
</evidence>
<proteinExistence type="inferred from homology"/>
<evidence type="ECO:0000256" key="6">
    <source>
        <dbReference type="ARBA" id="ARBA00022989"/>
    </source>
</evidence>
<gene>
    <name evidence="8 9" type="primary">aaeB</name>
    <name evidence="9" type="ORF">SOPEG_3707</name>
</gene>
<keyword evidence="6 8" id="KW-1133">Transmembrane helix</keyword>
<evidence type="ECO:0000256" key="2">
    <source>
        <dbReference type="ARBA" id="ARBA00022448"/>
    </source>
</evidence>
<dbReference type="STRING" id="2342.SOPEG_3707"/>
<keyword evidence="2 8" id="KW-0813">Transport</keyword>
<feature type="transmembrane region" description="Helical" evidence="8">
    <location>
        <begin position="118"/>
        <end position="136"/>
    </location>
</feature>
<comment type="function">
    <text evidence="8">Forms an efflux pump with AaeA. Could function as a metabolic relief valve, allowing to eliminate certain compounds when they accumulate to high levels in the cell.</text>
</comment>
<dbReference type="KEGG" id="pes:SOPEG_3707"/>
<evidence type="ECO:0000256" key="8">
    <source>
        <dbReference type="HAMAP-Rule" id="MF_01545"/>
    </source>
</evidence>
<sequence length="652" mass="72348">MLQPLFFRWRFAFKLTFAILLALVLGFHFQLQTPRWSVLTAAIVVVAPAFAAGGEPFTGAIRHRGMLRIIGTFIGCLGALVIIILTIRAPVVMLMLSCLWAGLCMWISSLVKVENSYAFGLAGYTALIIIVGIQSFPQMTPQYAVERVSEIVLGIVCAILADILFSPRSIKRDIDRALDKLLIDHYRLLQLCVNNAPKEGVDSAWSELVKATNALSGMRSNLMMESAHWQRSNQRLVAINTLSLTLITQACETFLILQNHPDYLKSHLLLLLSEPADTVSAIHRRMKLMRQVIATTPSRDTPLTLYTWVGSATRYLLLMKGVKSNSRISGVEASVLTTQQEVTAPSAEGRHSMINGLRTGIATALGCLFWLWTGWSVGSACMVMVAVVTSLAMRLPNPLMVAKDFVIGMSAALPIGALYYMLIMPSTQQSLLLLCLALGILAFIIGIEVQKRRLGTLGTLAGTINVLVLSNSMSFNVSTFLDSAIGQLIGCILAMLVILLIRDTSKQRAGRILLNRFVYGAVSAMSTNKTRRRVNHLPLLYQQLFQLMAIFPGDVAKYRLALLLIVAHQRLRSADIPVNEDLSAWHRQIRATEDQVLVSRSDPRRSRKFDQLLTEMGIYRHKFEAYQVAPEIIESVARLTDILQRYRHALSG</sequence>
<keyword evidence="5 8" id="KW-0812">Transmembrane</keyword>
<feature type="transmembrane region" description="Helical" evidence="8">
    <location>
        <begin position="484"/>
        <end position="501"/>
    </location>
</feature>
<reference evidence="9 10" key="1">
    <citation type="journal article" date="2014" name="Genome Biol. Evol.">
        <title>Genome degeneration and adaptation in a nascent stage of symbiosis.</title>
        <authorList>
            <person name="Oakeson K.F."/>
            <person name="Gil R."/>
            <person name="Clayton A.L."/>
            <person name="Dunn D.M."/>
            <person name="von Niederhausern A.C."/>
            <person name="Hamil C."/>
            <person name="Aoyagi A."/>
            <person name="Duval B."/>
            <person name="Baca A."/>
            <person name="Silva F.J."/>
            <person name="Vallier A."/>
            <person name="Jackson D.G."/>
            <person name="Latorre A."/>
            <person name="Weiss R.B."/>
            <person name="Heddi A."/>
            <person name="Moya A."/>
            <person name="Dale C."/>
        </authorList>
    </citation>
    <scope>NUCLEOTIDE SEQUENCE [LARGE SCALE GENOMIC DNA]</scope>
    <source>
        <strain evidence="10">none</strain>
    </source>
</reference>
<keyword evidence="10" id="KW-1185">Reference proteome</keyword>
<evidence type="ECO:0000256" key="4">
    <source>
        <dbReference type="ARBA" id="ARBA00022519"/>
    </source>
</evidence>
<dbReference type="InterPro" id="IPR006726">
    <property type="entry name" value="PHBA_efflux_AaeB/fusaric-R"/>
</dbReference>
<dbReference type="RefSeq" id="WP_025246657.1">
    <property type="nucleotide sequence ID" value="NZ_CP006568.1"/>
</dbReference>
<dbReference type="PANTHER" id="PTHR30509:SF9">
    <property type="entry name" value="MULTIDRUG RESISTANCE PROTEIN MDTO"/>
    <property type="match status" value="1"/>
</dbReference>
<evidence type="ECO:0000313" key="9">
    <source>
        <dbReference type="EMBL" id="AHF74892.1"/>
    </source>
</evidence>
<evidence type="ECO:0000256" key="1">
    <source>
        <dbReference type="ARBA" id="ARBA00004651"/>
    </source>
</evidence>
<feature type="transmembrane region" description="Helical" evidence="8">
    <location>
        <begin position="12"/>
        <end position="30"/>
    </location>
</feature>
<keyword evidence="7 8" id="KW-0472">Membrane</keyword>
<dbReference type="GO" id="GO:0005886">
    <property type="term" value="C:plasma membrane"/>
    <property type="evidence" value="ECO:0007669"/>
    <property type="project" value="UniProtKB-SubCell"/>
</dbReference>
<evidence type="ECO:0000313" key="10">
    <source>
        <dbReference type="Proteomes" id="UP000019025"/>
    </source>
</evidence>
<dbReference type="EMBL" id="CP006568">
    <property type="protein sequence ID" value="AHF74892.1"/>
    <property type="molecule type" value="Genomic_DNA"/>
</dbReference>
<dbReference type="Proteomes" id="UP000019025">
    <property type="component" value="Chromosome"/>
</dbReference>
<protein>
    <recommendedName>
        <fullName evidence="8">p-hydroxybenzoic acid efflux pump subunit AaeB</fullName>
        <shortName evidence="8">pHBA efflux pump protein B</shortName>
    </recommendedName>
</protein>
<keyword evidence="3 8" id="KW-1003">Cell membrane</keyword>
<dbReference type="eggNOG" id="COG1289">
    <property type="taxonomic scope" value="Bacteria"/>
</dbReference>